<gene>
    <name evidence="2" type="ORF">UFOVP326_113</name>
</gene>
<name>A0A6J5LTU7_9CAUD</name>
<dbReference type="EMBL" id="LR796340">
    <property type="protein sequence ID" value="CAB4137878.1"/>
    <property type="molecule type" value="Genomic_DNA"/>
</dbReference>
<reference evidence="2" key="1">
    <citation type="submission" date="2020-04" db="EMBL/GenBank/DDBJ databases">
        <authorList>
            <person name="Chiriac C."/>
            <person name="Salcher M."/>
            <person name="Ghai R."/>
            <person name="Kavagutti S V."/>
        </authorList>
    </citation>
    <scope>NUCLEOTIDE SEQUENCE</scope>
</reference>
<organism evidence="2">
    <name type="scientific">uncultured Caudovirales phage</name>
    <dbReference type="NCBI Taxonomy" id="2100421"/>
    <lineage>
        <taxon>Viruses</taxon>
        <taxon>Duplodnaviria</taxon>
        <taxon>Heunggongvirae</taxon>
        <taxon>Uroviricota</taxon>
        <taxon>Caudoviricetes</taxon>
        <taxon>Peduoviridae</taxon>
        <taxon>Maltschvirus</taxon>
        <taxon>Maltschvirus maltsch</taxon>
    </lineage>
</organism>
<evidence type="ECO:0000313" key="2">
    <source>
        <dbReference type="EMBL" id="CAB4137878.1"/>
    </source>
</evidence>
<accession>A0A6J5LTU7</accession>
<sequence length="97" mass="10894">MSRLPTGVPRPQAFVDEAPGKAGRTTYPWQRAGIRADVSVQVNVKLPEPLMLAVGHLAYQEGLTKREIIEAALQEWMQREAQARGLPPWPTPKPRQR</sequence>
<protein>
    <submittedName>
        <fullName evidence="2">Uncharacterized protein</fullName>
    </submittedName>
</protein>
<proteinExistence type="predicted"/>
<evidence type="ECO:0000256" key="1">
    <source>
        <dbReference type="SAM" id="MobiDB-lite"/>
    </source>
</evidence>
<feature type="region of interest" description="Disordered" evidence="1">
    <location>
        <begin position="1"/>
        <end position="23"/>
    </location>
</feature>